<dbReference type="Gene3D" id="3.40.50.150">
    <property type="entry name" value="Vaccinia Virus protein VP39"/>
    <property type="match status" value="1"/>
</dbReference>
<dbReference type="Proteomes" id="UP000887229">
    <property type="component" value="Unassembled WGS sequence"/>
</dbReference>
<dbReference type="EMBL" id="MU251259">
    <property type="protein sequence ID" value="KAG9252935.1"/>
    <property type="molecule type" value="Genomic_DNA"/>
</dbReference>
<comment type="caution">
    <text evidence="4">The sequence shown here is derived from an EMBL/GenBank/DDBJ whole genome shotgun (WGS) entry which is preliminary data.</text>
</comment>
<dbReference type="PANTHER" id="PTHR43861">
    <property type="entry name" value="TRANS-ACONITATE 2-METHYLTRANSFERASE-RELATED"/>
    <property type="match status" value="1"/>
</dbReference>
<dbReference type="SUPFAM" id="SSF53335">
    <property type="entry name" value="S-adenosyl-L-methionine-dependent methyltransferases"/>
    <property type="match status" value="1"/>
</dbReference>
<dbReference type="CDD" id="cd02440">
    <property type="entry name" value="AdoMet_MTases"/>
    <property type="match status" value="1"/>
</dbReference>
<dbReference type="GO" id="GO:0008168">
    <property type="term" value="F:methyltransferase activity"/>
    <property type="evidence" value="ECO:0007669"/>
    <property type="project" value="UniProtKB-KW"/>
</dbReference>
<evidence type="ECO:0000256" key="2">
    <source>
        <dbReference type="ARBA" id="ARBA00022679"/>
    </source>
</evidence>
<dbReference type="AlphaFoldDB" id="A0A9P7ZJU6"/>
<organism evidence="4 5">
    <name type="scientific">Emericellopsis atlantica</name>
    <dbReference type="NCBI Taxonomy" id="2614577"/>
    <lineage>
        <taxon>Eukaryota</taxon>
        <taxon>Fungi</taxon>
        <taxon>Dikarya</taxon>
        <taxon>Ascomycota</taxon>
        <taxon>Pezizomycotina</taxon>
        <taxon>Sordariomycetes</taxon>
        <taxon>Hypocreomycetidae</taxon>
        <taxon>Hypocreales</taxon>
        <taxon>Bionectriaceae</taxon>
        <taxon>Emericellopsis</taxon>
    </lineage>
</organism>
<dbReference type="RefSeq" id="XP_046116859.1">
    <property type="nucleotide sequence ID" value="XM_046265135.1"/>
</dbReference>
<feature type="domain" description="Methyltransferase" evidence="3">
    <location>
        <begin position="60"/>
        <end position="157"/>
    </location>
</feature>
<name>A0A9P7ZJU6_9HYPO</name>
<dbReference type="GeneID" id="70296038"/>
<protein>
    <submittedName>
        <fullName evidence="4">S-adenosyl-L-methionine-dependent methyltransferase</fullName>
    </submittedName>
</protein>
<accession>A0A9P7ZJU6</accession>
<evidence type="ECO:0000256" key="1">
    <source>
        <dbReference type="ARBA" id="ARBA00022603"/>
    </source>
</evidence>
<keyword evidence="5" id="KW-1185">Reference proteome</keyword>
<dbReference type="InterPro" id="IPR029063">
    <property type="entry name" value="SAM-dependent_MTases_sf"/>
</dbReference>
<dbReference type="GO" id="GO:0032259">
    <property type="term" value="P:methylation"/>
    <property type="evidence" value="ECO:0007669"/>
    <property type="project" value="UniProtKB-KW"/>
</dbReference>
<evidence type="ECO:0000313" key="5">
    <source>
        <dbReference type="Proteomes" id="UP000887229"/>
    </source>
</evidence>
<evidence type="ECO:0000259" key="3">
    <source>
        <dbReference type="Pfam" id="PF13649"/>
    </source>
</evidence>
<dbReference type="Pfam" id="PF13649">
    <property type="entry name" value="Methyltransf_25"/>
    <property type="match status" value="1"/>
</dbReference>
<dbReference type="PANTHER" id="PTHR43861:SF1">
    <property type="entry name" value="TRANS-ACONITATE 2-METHYLTRANSFERASE"/>
    <property type="match status" value="1"/>
</dbReference>
<reference evidence="4" key="1">
    <citation type="journal article" date="2021" name="IMA Fungus">
        <title>Genomic characterization of three marine fungi, including Emericellopsis atlantica sp. nov. with signatures of a generalist lifestyle and marine biomass degradation.</title>
        <authorList>
            <person name="Hagestad O.C."/>
            <person name="Hou L."/>
            <person name="Andersen J.H."/>
            <person name="Hansen E.H."/>
            <person name="Altermark B."/>
            <person name="Li C."/>
            <person name="Kuhnert E."/>
            <person name="Cox R.J."/>
            <person name="Crous P.W."/>
            <person name="Spatafora J.W."/>
            <person name="Lail K."/>
            <person name="Amirebrahimi M."/>
            <person name="Lipzen A."/>
            <person name="Pangilinan J."/>
            <person name="Andreopoulos W."/>
            <person name="Hayes R.D."/>
            <person name="Ng V."/>
            <person name="Grigoriev I.V."/>
            <person name="Jackson S.A."/>
            <person name="Sutton T.D.S."/>
            <person name="Dobson A.D.W."/>
            <person name="Rama T."/>
        </authorList>
    </citation>
    <scope>NUCLEOTIDE SEQUENCE</scope>
    <source>
        <strain evidence="4">TS7</strain>
    </source>
</reference>
<dbReference type="OrthoDB" id="10004862at2759"/>
<keyword evidence="2" id="KW-0808">Transferase</keyword>
<proteinExistence type="predicted"/>
<evidence type="ECO:0000313" key="4">
    <source>
        <dbReference type="EMBL" id="KAG9252935.1"/>
    </source>
</evidence>
<dbReference type="InterPro" id="IPR041698">
    <property type="entry name" value="Methyltransf_25"/>
</dbReference>
<gene>
    <name evidence="4" type="ORF">F5Z01DRAFT_675342</name>
</gene>
<sequence>MASTTETSPGIKERLKASYDGVAVTYNKWTEKHSPRRLEYLEKLKDHVPSLAKSDHTVSVVELGCGPGSPVLSHLLSGNEQLHAVANDLSTTQMALAEENLKAYTSRVSFLPGDMMQLSVPDDSQTAVVALYSLIHLPANEQAIMVQRIAGWLKTGGCLLANFAKEDTDHVMEKWLDKEDWMFWSGMGVEGTLKVLKEAGFSLESSKVEGDEEETFLWVIAKK</sequence>
<keyword evidence="1 4" id="KW-0489">Methyltransferase</keyword>